<evidence type="ECO:0000256" key="5">
    <source>
        <dbReference type="SAM" id="MobiDB-lite"/>
    </source>
</evidence>
<dbReference type="GO" id="GO:0016020">
    <property type="term" value="C:membrane"/>
    <property type="evidence" value="ECO:0007669"/>
    <property type="project" value="UniProtKB-SubCell"/>
</dbReference>
<gene>
    <name evidence="6" type="ORF">Poly41_48320</name>
</gene>
<dbReference type="EMBL" id="SJPV01000009">
    <property type="protein sequence ID" value="TWU33833.1"/>
    <property type="molecule type" value="Genomic_DNA"/>
</dbReference>
<evidence type="ECO:0000313" key="6">
    <source>
        <dbReference type="EMBL" id="TWU33833.1"/>
    </source>
</evidence>
<evidence type="ECO:0000256" key="3">
    <source>
        <dbReference type="ARBA" id="ARBA00022989"/>
    </source>
</evidence>
<evidence type="ECO:0000256" key="4">
    <source>
        <dbReference type="ARBA" id="ARBA00023136"/>
    </source>
</evidence>
<name>A0A5C6D9N6_9BACT</name>
<feature type="compositionally biased region" description="Basic and acidic residues" evidence="5">
    <location>
        <begin position="19"/>
        <end position="28"/>
    </location>
</feature>
<reference evidence="6 7" key="1">
    <citation type="submission" date="2019-02" db="EMBL/GenBank/DDBJ databases">
        <title>Deep-cultivation of Planctomycetes and their phenomic and genomic characterization uncovers novel biology.</title>
        <authorList>
            <person name="Wiegand S."/>
            <person name="Jogler M."/>
            <person name="Boedeker C."/>
            <person name="Pinto D."/>
            <person name="Vollmers J."/>
            <person name="Rivas-Marin E."/>
            <person name="Kohn T."/>
            <person name="Peeters S.H."/>
            <person name="Heuer A."/>
            <person name="Rast P."/>
            <person name="Oberbeckmann S."/>
            <person name="Bunk B."/>
            <person name="Jeske O."/>
            <person name="Meyerdierks A."/>
            <person name="Storesund J.E."/>
            <person name="Kallscheuer N."/>
            <person name="Luecker S."/>
            <person name="Lage O.M."/>
            <person name="Pohl T."/>
            <person name="Merkel B.J."/>
            <person name="Hornburger P."/>
            <person name="Mueller R.-W."/>
            <person name="Bruemmer F."/>
            <person name="Labrenz M."/>
            <person name="Spormann A.M."/>
            <person name="Op Den Camp H."/>
            <person name="Overmann J."/>
            <person name="Amann R."/>
            <person name="Jetten M.S.M."/>
            <person name="Mascher T."/>
            <person name="Medema M.H."/>
            <person name="Devos D.P."/>
            <person name="Kaster A.-K."/>
            <person name="Ovreas L."/>
            <person name="Rohde M."/>
            <person name="Galperin M.Y."/>
            <person name="Jogler C."/>
        </authorList>
    </citation>
    <scope>NUCLEOTIDE SEQUENCE [LARGE SCALE GENOMIC DNA]</scope>
    <source>
        <strain evidence="6 7">Poly41</strain>
    </source>
</reference>
<sequence length="154" mass="16879">MPRQACETLCGQTSPRHTSARDERRRGAPDPPRSVIVLKCHYLHSGGNLAGANRSGCGIANAKMGPFDCPAAEKVSRVILFEEMKRPFNSPGDVAQADVLAHEVGHHVRRLNGFSEIVIPERFTRGSSAQRVRWFKDGLASGDLNGCQKLFNLN</sequence>
<dbReference type="Proteomes" id="UP000319143">
    <property type="component" value="Unassembled WGS sequence"/>
</dbReference>
<proteinExistence type="predicted"/>
<feature type="region of interest" description="Disordered" evidence="5">
    <location>
        <begin position="1"/>
        <end position="32"/>
    </location>
</feature>
<comment type="subcellular location">
    <subcellularLocation>
        <location evidence="1">Membrane</location>
        <topology evidence="1">Single-pass membrane protein</topology>
    </subcellularLocation>
</comment>
<protein>
    <submittedName>
        <fullName evidence="6">Putative neutral zinc metallopeptidase</fullName>
    </submittedName>
</protein>
<dbReference type="PANTHER" id="PTHR30168:SF0">
    <property type="entry name" value="INNER MEMBRANE PROTEIN"/>
    <property type="match status" value="1"/>
</dbReference>
<keyword evidence="3" id="KW-1133">Transmembrane helix</keyword>
<keyword evidence="7" id="KW-1185">Reference proteome</keyword>
<evidence type="ECO:0000256" key="1">
    <source>
        <dbReference type="ARBA" id="ARBA00004167"/>
    </source>
</evidence>
<keyword evidence="2" id="KW-0812">Transmembrane</keyword>
<organism evidence="6 7">
    <name type="scientific">Novipirellula artificiosorum</name>
    <dbReference type="NCBI Taxonomy" id="2528016"/>
    <lineage>
        <taxon>Bacteria</taxon>
        <taxon>Pseudomonadati</taxon>
        <taxon>Planctomycetota</taxon>
        <taxon>Planctomycetia</taxon>
        <taxon>Pirellulales</taxon>
        <taxon>Pirellulaceae</taxon>
        <taxon>Novipirellula</taxon>
    </lineage>
</organism>
<dbReference type="PANTHER" id="PTHR30168">
    <property type="entry name" value="PUTATIVE MEMBRANE PROTEIN YPFJ"/>
    <property type="match status" value="1"/>
</dbReference>
<evidence type="ECO:0000256" key="2">
    <source>
        <dbReference type="ARBA" id="ARBA00022692"/>
    </source>
</evidence>
<dbReference type="AlphaFoldDB" id="A0A5C6D9N6"/>
<accession>A0A5C6D9N6</accession>
<comment type="caution">
    <text evidence="6">The sequence shown here is derived from an EMBL/GenBank/DDBJ whole genome shotgun (WGS) entry which is preliminary data.</text>
</comment>
<keyword evidence="4" id="KW-0472">Membrane</keyword>
<dbReference type="Pfam" id="PF04228">
    <property type="entry name" value="Zn_peptidase"/>
    <property type="match status" value="2"/>
</dbReference>
<evidence type="ECO:0000313" key="7">
    <source>
        <dbReference type="Proteomes" id="UP000319143"/>
    </source>
</evidence>
<dbReference type="InterPro" id="IPR007343">
    <property type="entry name" value="Uncharacterised_pept_Zn_put"/>
</dbReference>